<keyword evidence="3" id="KW-0411">Iron-sulfur</keyword>
<evidence type="ECO:0000256" key="2">
    <source>
        <dbReference type="ARBA" id="ARBA00023004"/>
    </source>
</evidence>
<keyword evidence="1" id="KW-0479">Metal-binding</keyword>
<dbReference type="PROSITE" id="PS51379">
    <property type="entry name" value="4FE4S_FER_2"/>
    <property type="match status" value="2"/>
</dbReference>
<accession>A0A839JY10</accession>
<dbReference type="GO" id="GO:0051536">
    <property type="term" value="F:iron-sulfur cluster binding"/>
    <property type="evidence" value="ECO:0007669"/>
    <property type="project" value="UniProtKB-KW"/>
</dbReference>
<dbReference type="InterPro" id="IPR017896">
    <property type="entry name" value="4Fe4S_Fe-S-bd"/>
</dbReference>
<dbReference type="InterPro" id="IPR017900">
    <property type="entry name" value="4Fe4S_Fe_S_CS"/>
</dbReference>
<dbReference type="EMBL" id="JACEGA010000001">
    <property type="protein sequence ID" value="MBB2182204.1"/>
    <property type="molecule type" value="Genomic_DNA"/>
</dbReference>
<comment type="caution">
    <text evidence="5">The sequence shown here is derived from an EMBL/GenBank/DDBJ whole genome shotgun (WGS) entry which is preliminary data.</text>
</comment>
<proteinExistence type="predicted"/>
<evidence type="ECO:0000259" key="4">
    <source>
        <dbReference type="PROSITE" id="PS51379"/>
    </source>
</evidence>
<keyword evidence="6" id="KW-1185">Reference proteome</keyword>
<dbReference type="GO" id="GO:0046872">
    <property type="term" value="F:metal ion binding"/>
    <property type="evidence" value="ECO:0007669"/>
    <property type="project" value="UniProtKB-KW"/>
</dbReference>
<feature type="domain" description="4Fe-4S ferredoxin-type" evidence="4">
    <location>
        <begin position="153"/>
        <end position="182"/>
    </location>
</feature>
<dbReference type="RefSeq" id="WP_228351932.1">
    <property type="nucleotide sequence ID" value="NZ_JACEGA010000001.1"/>
</dbReference>
<sequence length="218" mass="24322">MINEMKSELSNRGISFTKVVDISKLPEKETRGYNIAVLIGLVLSPDYIQKLSESDTTDYSEYGEKEHRVGEIAEWLADFIKANGYSAFAQSDKNLINGFFDVTTKTTTLPHKKIAILAGLGWIGKNNLLVSPKYGSAFCMSTVLINAPLPIEDSPIIRPKCGDCSVCKDICPTSVIHGTTWEQGMNRDLIVDVYHCICCLKCLVNCPWTQKYMQNRLS</sequence>
<evidence type="ECO:0000313" key="6">
    <source>
        <dbReference type="Proteomes" id="UP000574276"/>
    </source>
</evidence>
<dbReference type="SUPFAM" id="SSF54862">
    <property type="entry name" value="4Fe-4S ferredoxins"/>
    <property type="match status" value="1"/>
</dbReference>
<evidence type="ECO:0000256" key="3">
    <source>
        <dbReference type="ARBA" id="ARBA00023014"/>
    </source>
</evidence>
<dbReference type="Proteomes" id="UP000574276">
    <property type="component" value="Unassembled WGS sequence"/>
</dbReference>
<gene>
    <name evidence="5" type="ORF">H0486_04860</name>
</gene>
<reference evidence="5 6" key="1">
    <citation type="submission" date="2020-07" db="EMBL/GenBank/DDBJ databases">
        <title>Characterization and genome sequencing of isolate MD1, a novel member within the family Lachnospiraceae.</title>
        <authorList>
            <person name="Rettenmaier R."/>
            <person name="Di Bello L."/>
            <person name="Zinser C."/>
            <person name="Scheitz K."/>
            <person name="Liebl W."/>
            <person name="Zverlov V."/>
        </authorList>
    </citation>
    <scope>NUCLEOTIDE SEQUENCE [LARGE SCALE GENOMIC DNA]</scope>
    <source>
        <strain evidence="5 6">MD1</strain>
    </source>
</reference>
<protein>
    <submittedName>
        <fullName evidence="5">Epoxyqueuosine reductase</fullName>
    </submittedName>
</protein>
<dbReference type="AlphaFoldDB" id="A0A839JY10"/>
<keyword evidence="2" id="KW-0408">Iron</keyword>
<feature type="domain" description="4Fe-4S ferredoxin-type" evidence="4">
    <location>
        <begin position="187"/>
        <end position="216"/>
    </location>
</feature>
<evidence type="ECO:0000256" key="1">
    <source>
        <dbReference type="ARBA" id="ARBA00022723"/>
    </source>
</evidence>
<dbReference type="PANTHER" id="PTHR42827:SF1">
    <property type="entry name" value="IRON-SULFUR CLUSTER-BINDING PROTEIN"/>
    <property type="match status" value="1"/>
</dbReference>
<dbReference type="PROSITE" id="PS00198">
    <property type="entry name" value="4FE4S_FER_1"/>
    <property type="match status" value="1"/>
</dbReference>
<organism evidence="5 6">
    <name type="scientific">Variimorphobacter saccharofermentans</name>
    <dbReference type="NCBI Taxonomy" id="2755051"/>
    <lineage>
        <taxon>Bacteria</taxon>
        <taxon>Bacillati</taxon>
        <taxon>Bacillota</taxon>
        <taxon>Clostridia</taxon>
        <taxon>Lachnospirales</taxon>
        <taxon>Lachnospiraceae</taxon>
        <taxon>Variimorphobacter</taxon>
    </lineage>
</organism>
<dbReference type="PANTHER" id="PTHR42827">
    <property type="entry name" value="IRON-SULFUR CLUSTER-BINDING PROTEIN-RELATED"/>
    <property type="match status" value="1"/>
</dbReference>
<name>A0A839JY10_9FIRM</name>
<evidence type="ECO:0000313" key="5">
    <source>
        <dbReference type="EMBL" id="MBB2182204.1"/>
    </source>
</evidence>